<dbReference type="SUPFAM" id="SSF49562">
    <property type="entry name" value="C2 domain (Calcium/lipid-binding domain, CaLB)"/>
    <property type="match status" value="2"/>
</dbReference>
<evidence type="ECO:0000256" key="6">
    <source>
        <dbReference type="ARBA" id="ARBA00012530"/>
    </source>
</evidence>
<dbReference type="SUPFAM" id="SSF54236">
    <property type="entry name" value="Ubiquitin-like"/>
    <property type="match status" value="1"/>
</dbReference>
<evidence type="ECO:0000256" key="12">
    <source>
        <dbReference type="ARBA" id="ARBA00023002"/>
    </source>
</evidence>
<dbReference type="Proteomes" id="UP001461498">
    <property type="component" value="Unassembled WGS sequence"/>
</dbReference>
<keyword evidence="13 15" id="KW-0472">Membrane</keyword>
<dbReference type="Gene3D" id="3.10.20.90">
    <property type="entry name" value="Phosphatidylinositol 3-kinase Catalytic Subunit, Chain A, domain 1"/>
    <property type="match status" value="1"/>
</dbReference>
<evidence type="ECO:0000259" key="17">
    <source>
        <dbReference type="PROSITE" id="PS50053"/>
    </source>
</evidence>
<dbReference type="GO" id="GO:0016020">
    <property type="term" value="C:membrane"/>
    <property type="evidence" value="ECO:0007669"/>
    <property type="project" value="UniProtKB-SubCell"/>
</dbReference>
<dbReference type="PROSITE" id="PS50244">
    <property type="entry name" value="S5A_REDUCTASE"/>
    <property type="match status" value="1"/>
</dbReference>
<comment type="subcellular location">
    <subcellularLocation>
        <location evidence="3">Endoplasmic reticulum</location>
    </subcellularLocation>
    <subcellularLocation>
        <location evidence="1">Membrane</location>
        <topology evidence="1">Multi-pass membrane protein</topology>
    </subcellularLocation>
    <subcellularLocation>
        <location evidence="2">Membrane</location>
        <topology evidence="2">Single-pass membrane protein</topology>
    </subcellularLocation>
</comment>
<keyword evidence="9" id="KW-0256">Endoplasmic reticulum</keyword>
<keyword evidence="14" id="KW-0275">Fatty acid biosynthesis</keyword>
<name>A0AAW1CKB3_9HEMI</name>
<evidence type="ECO:0000256" key="15">
    <source>
        <dbReference type="SAM" id="Phobius"/>
    </source>
</evidence>
<evidence type="ECO:0000256" key="2">
    <source>
        <dbReference type="ARBA" id="ARBA00004167"/>
    </source>
</evidence>
<feature type="domain" description="C2" evidence="16">
    <location>
        <begin position="161"/>
        <end position="290"/>
    </location>
</feature>
<dbReference type="Pfam" id="PF00168">
    <property type="entry name" value="C2"/>
    <property type="match status" value="2"/>
</dbReference>
<reference evidence="18 19" key="1">
    <citation type="submission" date="2022-12" db="EMBL/GenBank/DDBJ databases">
        <title>Chromosome-level genome assembly of true bugs.</title>
        <authorList>
            <person name="Ma L."/>
            <person name="Li H."/>
        </authorList>
    </citation>
    <scope>NUCLEOTIDE SEQUENCE [LARGE SCALE GENOMIC DNA]</scope>
    <source>
        <strain evidence="18">Lab_2022b</strain>
    </source>
</reference>
<dbReference type="SMART" id="SM00239">
    <property type="entry name" value="C2"/>
    <property type="match status" value="2"/>
</dbReference>
<dbReference type="PANTHER" id="PTHR12546">
    <property type="entry name" value="FER-1-LIKE"/>
    <property type="match status" value="1"/>
</dbReference>
<comment type="caution">
    <text evidence="18">The sequence shown here is derived from an EMBL/GenBank/DDBJ whole genome shotgun (WGS) entry which is preliminary data.</text>
</comment>
<evidence type="ECO:0000259" key="16">
    <source>
        <dbReference type="PROSITE" id="PS50004"/>
    </source>
</evidence>
<dbReference type="Gene3D" id="2.60.40.150">
    <property type="entry name" value="C2 domain"/>
    <property type="match status" value="2"/>
</dbReference>
<evidence type="ECO:0000256" key="8">
    <source>
        <dbReference type="ARBA" id="ARBA00022737"/>
    </source>
</evidence>
<feature type="transmembrane region" description="Helical" evidence="15">
    <location>
        <begin position="686"/>
        <end position="711"/>
    </location>
</feature>
<keyword evidence="10" id="KW-0276">Fatty acid metabolism</keyword>
<dbReference type="CDD" id="cd01801">
    <property type="entry name" value="Ubl_TECR_like"/>
    <property type="match status" value="1"/>
</dbReference>
<feature type="domain" description="C2" evidence="16">
    <location>
        <begin position="1"/>
        <end position="122"/>
    </location>
</feature>
<dbReference type="EC" id="1.3.1.93" evidence="6"/>
<evidence type="ECO:0000256" key="7">
    <source>
        <dbReference type="ARBA" id="ARBA00022692"/>
    </source>
</evidence>
<proteinExistence type="inferred from homology"/>
<dbReference type="GO" id="GO:0007009">
    <property type="term" value="P:plasma membrane organization"/>
    <property type="evidence" value="ECO:0007669"/>
    <property type="project" value="TreeGrafter"/>
</dbReference>
<dbReference type="InterPro" id="IPR012968">
    <property type="entry name" value="FerIin_dom"/>
</dbReference>
<dbReference type="AlphaFoldDB" id="A0AAW1CKB3"/>
<keyword evidence="19" id="KW-1185">Reference proteome</keyword>
<evidence type="ECO:0000256" key="13">
    <source>
        <dbReference type="ARBA" id="ARBA00023136"/>
    </source>
</evidence>
<dbReference type="Pfam" id="PF21696">
    <property type="entry name" value="TECR_N"/>
    <property type="match status" value="1"/>
</dbReference>
<dbReference type="FunFam" id="3.10.20.90:FF:000131">
    <property type="entry name" value="trans-2,3-enoyl-CoA reductase-like"/>
    <property type="match status" value="1"/>
</dbReference>
<accession>A0AAW1CKB3</accession>
<organism evidence="18 19">
    <name type="scientific">Rhynocoris fuscipes</name>
    <dbReference type="NCBI Taxonomy" id="488301"/>
    <lineage>
        <taxon>Eukaryota</taxon>
        <taxon>Metazoa</taxon>
        <taxon>Ecdysozoa</taxon>
        <taxon>Arthropoda</taxon>
        <taxon>Hexapoda</taxon>
        <taxon>Insecta</taxon>
        <taxon>Pterygota</taxon>
        <taxon>Neoptera</taxon>
        <taxon>Paraneoptera</taxon>
        <taxon>Hemiptera</taxon>
        <taxon>Heteroptera</taxon>
        <taxon>Panheteroptera</taxon>
        <taxon>Cimicomorpha</taxon>
        <taxon>Reduviidae</taxon>
        <taxon>Harpactorinae</taxon>
        <taxon>Harpactorini</taxon>
        <taxon>Rhynocoris</taxon>
    </lineage>
</organism>
<gene>
    <name evidence="18" type="ORF">O3M35_002425</name>
</gene>
<dbReference type="PANTHER" id="PTHR12546:SF60">
    <property type="entry name" value="MISFIRE, ISOFORM F"/>
    <property type="match status" value="1"/>
</dbReference>
<feature type="domain" description="Ubiquitin-like" evidence="17">
    <location>
        <begin position="597"/>
        <end position="653"/>
    </location>
</feature>
<comment type="pathway">
    <text evidence="4">Lipid metabolism; fatty acid biosynthesis.</text>
</comment>
<dbReference type="InterPro" id="IPR035892">
    <property type="entry name" value="C2_domain_sf"/>
</dbReference>
<keyword evidence="8" id="KW-0677">Repeat</keyword>
<dbReference type="GO" id="GO:0005783">
    <property type="term" value="C:endoplasmic reticulum"/>
    <property type="evidence" value="ECO:0007669"/>
    <property type="project" value="UniProtKB-SubCell"/>
</dbReference>
<dbReference type="PROSITE" id="PS50053">
    <property type="entry name" value="UBIQUITIN_2"/>
    <property type="match status" value="1"/>
</dbReference>
<dbReference type="GO" id="GO:0102758">
    <property type="term" value="F:very-long-chain enoyl-CoA reductase activity"/>
    <property type="evidence" value="ECO:0007669"/>
    <property type="project" value="UniProtKB-EC"/>
</dbReference>
<dbReference type="InterPro" id="IPR029071">
    <property type="entry name" value="Ubiquitin-like_domsf"/>
</dbReference>
<dbReference type="Pfam" id="PF02544">
    <property type="entry name" value="Steroid_dh"/>
    <property type="match status" value="1"/>
</dbReference>
<sequence length="880" mass="101852">MEQSFEEFVERNDAENHFYNVSVYVIEASNLVVENMISRVSVQLGNKKRFTKIKESSDKPYYNEYFVFDYYGTLDDLLELLLTISLYRPSHGVKRKKLLGSARFDLATIWIQPGHQISQKWIILTDPDDPTGKIQGYLKCDIAIVSPEEPLVTHLKPRVKETDKEYFIPEHQGSGKLSARYIIRIHSGTGLFADTDIHFWNRQKRKWRTFVRLYFAGLSANTSKRYKTRNPVWNEEIIFTEKFPPLYNRLRIELHLTKHFFATRYINLSDISNPTVKGFMPVYGPTYLHFYDPPYNYSGALLITIETKTVSALREKEKLLGVKRIKISEINQSTFWSTETFVVYAIIYEITMLDKKATNNKVLNCVMSFGDHLSEDNNVNKSADADLIVSEMDYQYNYIEIGEVKYGFWIKKKLPDSRNRLFLSNLLHYIYANFRRNLIDAHSKSESSPKQAESLLQHAFSVFKSECIEFKNKSFPGVTNLHKQRLRMINLQLKDAIDIIDHLSGEVPFHYKFKTAIKILKQLEGVIEDPQDSFPYVIFKLRHSGNILAYVKVPVRDILYSSTPKEKGRHCGRIQHLFFHLEIISGSGSNILCTVDDITPSSNIKDVKSYIYRQKKKLYPERQALRLEPKGKNLKDEDSLQSLGLKNGSRLYLKDLGPQIGWSTVFLAEYAGPLIIYLYIYQRPWIFYGSAGAVAGTSTATHIAAACWTFHYAKRLFETVFVHRFSHSTMPIFNLFKNCSYYWLFTAYVAYHVNHPLFTSPSLLQVYTGLAGFLLSEVGNLSIHVALRNLRPPGTKERKIPMPTGNPFTLLFNFVSCPNYTYEFYSWLSFTIMTQCLPAGLFAIAGLYQMSVWALGKHRNYKKEFPAYPKGRKAILPFIL</sequence>
<evidence type="ECO:0000256" key="1">
    <source>
        <dbReference type="ARBA" id="ARBA00004141"/>
    </source>
</evidence>
<comment type="similarity">
    <text evidence="5">Belongs to the steroid 5-alpha reductase family.</text>
</comment>
<keyword evidence="11 15" id="KW-1133">Transmembrane helix</keyword>
<protein>
    <recommendedName>
        <fullName evidence="6">very-long-chain enoyl-CoA reductase</fullName>
        <ecNumber evidence="6">1.3.1.93</ecNumber>
    </recommendedName>
</protein>
<keyword evidence="14" id="KW-0444">Lipid biosynthesis</keyword>
<evidence type="ECO:0000256" key="11">
    <source>
        <dbReference type="ARBA" id="ARBA00022989"/>
    </source>
</evidence>
<feature type="transmembrane region" description="Helical" evidence="15">
    <location>
        <begin position="837"/>
        <end position="856"/>
    </location>
</feature>
<evidence type="ECO:0000256" key="14">
    <source>
        <dbReference type="ARBA" id="ARBA00023160"/>
    </source>
</evidence>
<evidence type="ECO:0000256" key="5">
    <source>
        <dbReference type="ARBA" id="ARBA00007742"/>
    </source>
</evidence>
<evidence type="ECO:0000313" key="19">
    <source>
        <dbReference type="Proteomes" id="UP001461498"/>
    </source>
</evidence>
<evidence type="ECO:0000256" key="10">
    <source>
        <dbReference type="ARBA" id="ARBA00022832"/>
    </source>
</evidence>
<evidence type="ECO:0000256" key="4">
    <source>
        <dbReference type="ARBA" id="ARBA00005194"/>
    </source>
</evidence>
<dbReference type="InterPro" id="IPR001104">
    <property type="entry name" value="3-oxo-5_a-steroid_4-DH_C"/>
</dbReference>
<evidence type="ECO:0000256" key="3">
    <source>
        <dbReference type="ARBA" id="ARBA00004240"/>
    </source>
</evidence>
<keyword evidence="12" id="KW-0560">Oxidoreductase</keyword>
<dbReference type="InterPro" id="IPR000008">
    <property type="entry name" value="C2_dom"/>
</dbReference>
<dbReference type="SMART" id="SM01202">
    <property type="entry name" value="FerI"/>
    <property type="match status" value="1"/>
</dbReference>
<dbReference type="InterPro" id="IPR012561">
    <property type="entry name" value="Ferlin_B-domain"/>
</dbReference>
<evidence type="ECO:0000313" key="18">
    <source>
        <dbReference type="EMBL" id="KAK9499378.1"/>
    </source>
</evidence>
<keyword evidence="7 15" id="KW-0812">Transmembrane</keyword>
<dbReference type="InterPro" id="IPR049127">
    <property type="entry name" value="TECR-like_N"/>
</dbReference>
<dbReference type="InterPro" id="IPR000626">
    <property type="entry name" value="Ubiquitin-like_dom"/>
</dbReference>
<dbReference type="GO" id="GO:0006633">
    <property type="term" value="P:fatty acid biosynthetic process"/>
    <property type="evidence" value="ECO:0007669"/>
    <property type="project" value="UniProtKB-KW"/>
</dbReference>
<dbReference type="SMART" id="SM01201">
    <property type="entry name" value="FerB"/>
    <property type="match status" value="1"/>
</dbReference>
<dbReference type="EMBL" id="JAPXFL010000011">
    <property type="protein sequence ID" value="KAK9499378.1"/>
    <property type="molecule type" value="Genomic_DNA"/>
</dbReference>
<feature type="transmembrane region" description="Helical" evidence="15">
    <location>
        <begin position="660"/>
        <end position="680"/>
    </location>
</feature>
<dbReference type="PROSITE" id="PS50004">
    <property type="entry name" value="C2"/>
    <property type="match status" value="2"/>
</dbReference>
<dbReference type="InterPro" id="IPR037721">
    <property type="entry name" value="Ferlin"/>
</dbReference>
<evidence type="ECO:0000256" key="9">
    <source>
        <dbReference type="ARBA" id="ARBA00022824"/>
    </source>
</evidence>
<keyword evidence="14" id="KW-0443">Lipid metabolism</keyword>